<comment type="caution">
    <text evidence="3">The sequence shown here is derived from an EMBL/GenBank/DDBJ whole genome shotgun (WGS) entry which is preliminary data.</text>
</comment>
<reference evidence="3 4" key="1">
    <citation type="journal article" date="2013" name="Genome Announc.">
        <title>Draft Genome Sequence of Desulfotignum phosphitoxidans DSM 13687 Strain FiPS-3.</title>
        <authorList>
            <person name="Poehlein A."/>
            <person name="Daniel R."/>
            <person name="Simeonova D.D."/>
        </authorList>
    </citation>
    <scope>NUCLEOTIDE SEQUENCE [LARGE SCALE GENOMIC DNA]</scope>
    <source>
        <strain evidence="3 4">DSM 13687</strain>
    </source>
</reference>
<gene>
    <name evidence="3" type="ORF">Dpo_1c06460</name>
</gene>
<dbReference type="EMBL" id="APJX01000001">
    <property type="protein sequence ID" value="EMS81505.1"/>
    <property type="molecule type" value="Genomic_DNA"/>
</dbReference>
<evidence type="ECO:0000313" key="3">
    <source>
        <dbReference type="EMBL" id="EMS81505.1"/>
    </source>
</evidence>
<evidence type="ECO:0000256" key="1">
    <source>
        <dbReference type="ARBA" id="ARBA00022679"/>
    </source>
</evidence>
<keyword evidence="2" id="KW-0315">Glutamine amidotransferase</keyword>
<accession>S0G3M0</accession>
<organism evidence="3 4">
    <name type="scientific">Desulfotignum phosphitoxidans DSM 13687</name>
    <dbReference type="NCBI Taxonomy" id="1286635"/>
    <lineage>
        <taxon>Bacteria</taxon>
        <taxon>Pseudomonadati</taxon>
        <taxon>Thermodesulfobacteriota</taxon>
        <taxon>Desulfobacteria</taxon>
        <taxon>Desulfobacterales</taxon>
        <taxon>Desulfobacteraceae</taxon>
        <taxon>Desulfotignum</taxon>
    </lineage>
</organism>
<dbReference type="SUPFAM" id="SSF53271">
    <property type="entry name" value="PRTase-like"/>
    <property type="match status" value="1"/>
</dbReference>
<dbReference type="InterPro" id="IPR029057">
    <property type="entry name" value="PRTase-like"/>
</dbReference>
<dbReference type="PANTHER" id="PTHR11907">
    <property type="entry name" value="AMIDOPHOSPHORIBOSYLTRANSFERASE"/>
    <property type="match status" value="1"/>
</dbReference>
<dbReference type="GO" id="GO:0016740">
    <property type="term" value="F:transferase activity"/>
    <property type="evidence" value="ECO:0007669"/>
    <property type="project" value="UniProtKB-KW"/>
</dbReference>
<evidence type="ECO:0000313" key="4">
    <source>
        <dbReference type="Proteomes" id="UP000014216"/>
    </source>
</evidence>
<dbReference type="InterPro" id="IPR029055">
    <property type="entry name" value="Ntn_hydrolases_N"/>
</dbReference>
<keyword evidence="4" id="KW-1185">Reference proteome</keyword>
<keyword evidence="1 3" id="KW-0808">Transferase</keyword>
<name>S0G3M0_9BACT</name>
<dbReference type="Gene3D" id="3.40.50.2020">
    <property type="match status" value="1"/>
</dbReference>
<proteinExistence type="predicted"/>
<dbReference type="Gene3D" id="3.60.20.10">
    <property type="entry name" value="Glutamine Phosphoribosylpyrophosphate, subunit 1, domain 1"/>
    <property type="match status" value="1"/>
</dbReference>
<sequence>MRGLLSFSLTFLDHFCNIFHHFLSLHSSSESTAFSNLGFETDYFVGPDEIVKITPDGYEQLKAPGDKMQVCSFLWVYYGYPVSSYEGINTEQVRYNCGTALAKRETSTADFVAGIPDSGIGHAIGFSNESKIPYMRPYVNPDIA</sequence>
<dbReference type="Proteomes" id="UP000014216">
    <property type="component" value="Unassembled WGS sequence"/>
</dbReference>
<evidence type="ECO:0000256" key="2">
    <source>
        <dbReference type="ARBA" id="ARBA00022962"/>
    </source>
</evidence>
<protein>
    <submittedName>
        <fullName evidence="3">Amidophosphorybosyltransferase</fullName>
    </submittedName>
</protein>
<dbReference type="AlphaFoldDB" id="S0G3M0"/>